<dbReference type="SMART" id="SM00387">
    <property type="entry name" value="HATPase_c"/>
    <property type="match status" value="1"/>
</dbReference>
<dbReference type="PRINTS" id="PR00344">
    <property type="entry name" value="BCTRLSENSOR"/>
</dbReference>
<dbReference type="InterPro" id="IPR003661">
    <property type="entry name" value="HisK_dim/P_dom"/>
</dbReference>
<dbReference type="InterPro" id="IPR004358">
    <property type="entry name" value="Sig_transdc_His_kin-like_C"/>
</dbReference>
<keyword evidence="5" id="KW-0597">Phosphoprotein</keyword>
<dbReference type="InterPro" id="IPR050428">
    <property type="entry name" value="TCS_sensor_his_kinase"/>
</dbReference>
<dbReference type="CDD" id="cd06225">
    <property type="entry name" value="HAMP"/>
    <property type="match status" value="1"/>
</dbReference>
<dbReference type="PROSITE" id="PS50109">
    <property type="entry name" value="HIS_KIN"/>
    <property type="match status" value="1"/>
</dbReference>
<feature type="transmembrane region" description="Helical" evidence="14">
    <location>
        <begin position="12"/>
        <end position="31"/>
    </location>
</feature>
<dbReference type="Pfam" id="PF00672">
    <property type="entry name" value="HAMP"/>
    <property type="match status" value="1"/>
</dbReference>
<dbReference type="EMBL" id="JAXIVU010000024">
    <property type="protein sequence ID" value="MDY7220314.1"/>
    <property type="molecule type" value="Genomic_DNA"/>
</dbReference>
<feature type="domain" description="HAMP" evidence="16">
    <location>
        <begin position="190"/>
        <end position="243"/>
    </location>
</feature>
<evidence type="ECO:0000256" key="8">
    <source>
        <dbReference type="ARBA" id="ARBA00022741"/>
    </source>
</evidence>
<dbReference type="PROSITE" id="PS50885">
    <property type="entry name" value="HAMP"/>
    <property type="match status" value="1"/>
</dbReference>
<dbReference type="EC" id="2.7.13.3" evidence="14"/>
<feature type="domain" description="Histidine kinase" evidence="15">
    <location>
        <begin position="251"/>
        <end position="466"/>
    </location>
</feature>
<feature type="transmembrane region" description="Helical" evidence="14">
    <location>
        <begin position="168"/>
        <end position="190"/>
    </location>
</feature>
<comment type="catalytic activity">
    <reaction evidence="1 14">
        <text>ATP + protein L-histidine = ADP + protein N-phospho-L-histidine.</text>
        <dbReference type="EC" id="2.7.13.3"/>
    </reaction>
</comment>
<evidence type="ECO:0000256" key="1">
    <source>
        <dbReference type="ARBA" id="ARBA00000085"/>
    </source>
</evidence>
<evidence type="ECO:0000256" key="9">
    <source>
        <dbReference type="ARBA" id="ARBA00022777"/>
    </source>
</evidence>
<accession>A0ABU5GTL2</accession>
<organism evidence="17 18">
    <name type="scientific">Denitrificimonas halotolerans</name>
    <dbReference type="NCBI Taxonomy" id="3098930"/>
    <lineage>
        <taxon>Bacteria</taxon>
        <taxon>Pseudomonadati</taxon>
        <taxon>Pseudomonadota</taxon>
        <taxon>Gammaproteobacteria</taxon>
        <taxon>Pseudomonadales</taxon>
        <taxon>Pseudomonadaceae</taxon>
        <taxon>Denitrificimonas</taxon>
    </lineage>
</organism>
<dbReference type="Pfam" id="PF02518">
    <property type="entry name" value="HATPase_c"/>
    <property type="match status" value="1"/>
</dbReference>
<sequence>MKRRPISLALRLTVSIGAVIVVVLLVFGWIVERSIDQHFVQQDVDELAAVVQAVAQILVEPQTNNEQLKRRLASAVSGHHNAQFHLTKTSGEVIYATPGSDLSGFLQTSRVSDALDIHSVSNWQDQGHHYRGAVLMLPGGVAVSGQPLLLVVATDIDFHLHYLEDFRIYLKLITLVACLIAIFATWFAVYQGHAPLRRISGEIRRIKSDHLSIRLAPTTVPVELTELAVSFNDMLDRIEEGFQRLSNFSADIAHELRSPITNLRTQTEVALSQTRDVAQYREILYSNLEEYERMAKMVGDMLFLAQAEKQQLQGEYGQVNLAEEVQVLFEYFEAWAEERAVTLDCTGPAVWVYGNRLMLRRALSNLLANAMRYTAEGERVSVTLELHGSDRVLIQVANPSAEIAPEHLPKLFDRFYRADPSRQHKGVGAGLGLAIVKSIVMAHGGRVSANYIDQQIVFRIELPRAFDSVG</sequence>
<dbReference type="RefSeq" id="WP_321554397.1">
    <property type="nucleotide sequence ID" value="NZ_JAXIVU010000024.1"/>
</dbReference>
<dbReference type="GO" id="GO:0004673">
    <property type="term" value="F:protein histidine kinase activity"/>
    <property type="evidence" value="ECO:0007669"/>
    <property type="project" value="UniProtKB-EC"/>
</dbReference>
<dbReference type="SMART" id="SM00304">
    <property type="entry name" value="HAMP"/>
    <property type="match status" value="1"/>
</dbReference>
<evidence type="ECO:0000256" key="2">
    <source>
        <dbReference type="ARBA" id="ARBA00004429"/>
    </source>
</evidence>
<keyword evidence="7 14" id="KW-0812">Transmembrane</keyword>
<reference evidence="17 18" key="1">
    <citation type="submission" date="2023-12" db="EMBL/GenBank/DDBJ databases">
        <title>Denitrificimonas halotolerans sp. nov.,a novel species isolated from landfill leachate.</title>
        <authorList>
            <person name="Wang S."/>
        </authorList>
    </citation>
    <scope>NUCLEOTIDE SEQUENCE [LARGE SCALE GENOMIC DNA]</scope>
    <source>
        <strain evidence="17 18">JX-1</strain>
    </source>
</reference>
<dbReference type="InterPro" id="IPR003660">
    <property type="entry name" value="HAMP_dom"/>
</dbReference>
<comment type="caution">
    <text evidence="17">The sequence shown here is derived from an EMBL/GenBank/DDBJ whole genome shotgun (WGS) entry which is preliminary data.</text>
</comment>
<evidence type="ECO:0000259" key="15">
    <source>
        <dbReference type="PROSITE" id="PS50109"/>
    </source>
</evidence>
<evidence type="ECO:0000256" key="7">
    <source>
        <dbReference type="ARBA" id="ARBA00022692"/>
    </source>
</evidence>
<keyword evidence="3 14" id="KW-1003">Cell membrane</keyword>
<keyword evidence="11 14" id="KW-1133">Transmembrane helix</keyword>
<evidence type="ECO:0000259" key="16">
    <source>
        <dbReference type="PROSITE" id="PS50885"/>
    </source>
</evidence>
<evidence type="ECO:0000313" key="18">
    <source>
        <dbReference type="Proteomes" id="UP001294570"/>
    </source>
</evidence>
<protein>
    <recommendedName>
        <fullName evidence="14">Sensor protein</fullName>
        <ecNumber evidence="14">2.7.13.3</ecNumber>
    </recommendedName>
</protein>
<dbReference type="CDD" id="cd00082">
    <property type="entry name" value="HisKA"/>
    <property type="match status" value="1"/>
</dbReference>
<keyword evidence="12 14" id="KW-0902">Two-component regulatory system</keyword>
<dbReference type="NCBIfam" id="NF007345">
    <property type="entry name" value="PRK09835.1"/>
    <property type="match status" value="1"/>
</dbReference>
<dbReference type="PANTHER" id="PTHR45436:SF15">
    <property type="entry name" value="SENSOR HISTIDINE KINASE CUSS"/>
    <property type="match status" value="1"/>
</dbReference>
<keyword evidence="18" id="KW-1185">Reference proteome</keyword>
<evidence type="ECO:0000256" key="3">
    <source>
        <dbReference type="ARBA" id="ARBA00022475"/>
    </source>
</evidence>
<evidence type="ECO:0000256" key="4">
    <source>
        <dbReference type="ARBA" id="ARBA00022519"/>
    </source>
</evidence>
<keyword evidence="10 14" id="KW-0067">ATP-binding</keyword>
<evidence type="ECO:0000256" key="11">
    <source>
        <dbReference type="ARBA" id="ARBA00022989"/>
    </source>
</evidence>
<proteinExistence type="predicted"/>
<comment type="subcellular location">
    <subcellularLocation>
        <location evidence="2">Cell inner membrane</location>
        <topology evidence="2">Multi-pass membrane protein</topology>
    </subcellularLocation>
</comment>
<dbReference type="Gene3D" id="3.30.565.10">
    <property type="entry name" value="Histidine kinase-like ATPase, C-terminal domain"/>
    <property type="match status" value="1"/>
</dbReference>
<gene>
    <name evidence="17" type="ORF">TOI97_12145</name>
</gene>
<dbReference type="PANTHER" id="PTHR45436">
    <property type="entry name" value="SENSOR HISTIDINE KINASE YKOH"/>
    <property type="match status" value="1"/>
</dbReference>
<dbReference type="SUPFAM" id="SSF55874">
    <property type="entry name" value="ATPase domain of HSP90 chaperone/DNA topoisomerase II/histidine kinase"/>
    <property type="match status" value="1"/>
</dbReference>
<dbReference type="InterPro" id="IPR036097">
    <property type="entry name" value="HisK_dim/P_sf"/>
</dbReference>
<comment type="function">
    <text evidence="14">Member of a two-component regulatory system.</text>
</comment>
<dbReference type="InterPro" id="IPR048590">
    <property type="entry name" value="CusS-like_sensor"/>
</dbReference>
<dbReference type="Pfam" id="PF21085">
    <property type="entry name" value="CusS"/>
    <property type="match status" value="1"/>
</dbReference>
<keyword evidence="4 14" id="KW-0997">Cell inner membrane</keyword>
<keyword evidence="13 14" id="KW-0472">Membrane</keyword>
<dbReference type="InterPro" id="IPR036890">
    <property type="entry name" value="HATPase_C_sf"/>
</dbReference>
<dbReference type="Proteomes" id="UP001294570">
    <property type="component" value="Unassembled WGS sequence"/>
</dbReference>
<evidence type="ECO:0000256" key="6">
    <source>
        <dbReference type="ARBA" id="ARBA00022679"/>
    </source>
</evidence>
<dbReference type="SMART" id="SM00388">
    <property type="entry name" value="HisKA"/>
    <property type="match status" value="1"/>
</dbReference>
<dbReference type="SUPFAM" id="SSF47384">
    <property type="entry name" value="Homodimeric domain of signal transducing histidine kinase"/>
    <property type="match status" value="1"/>
</dbReference>
<name>A0ABU5GTL2_9GAMM</name>
<dbReference type="InterPro" id="IPR006290">
    <property type="entry name" value="CztS_silS_copS"/>
</dbReference>
<evidence type="ECO:0000256" key="14">
    <source>
        <dbReference type="RuleBase" id="RU364088"/>
    </source>
</evidence>
<dbReference type="InterPro" id="IPR003594">
    <property type="entry name" value="HATPase_dom"/>
</dbReference>
<evidence type="ECO:0000256" key="12">
    <source>
        <dbReference type="ARBA" id="ARBA00023012"/>
    </source>
</evidence>
<evidence type="ECO:0000256" key="5">
    <source>
        <dbReference type="ARBA" id="ARBA00022553"/>
    </source>
</evidence>
<dbReference type="Pfam" id="PF00512">
    <property type="entry name" value="HisKA"/>
    <property type="match status" value="1"/>
</dbReference>
<dbReference type="InterPro" id="IPR005467">
    <property type="entry name" value="His_kinase_dom"/>
</dbReference>
<evidence type="ECO:0000256" key="10">
    <source>
        <dbReference type="ARBA" id="ARBA00022840"/>
    </source>
</evidence>
<keyword evidence="6 14" id="KW-0808">Transferase</keyword>
<dbReference type="NCBIfam" id="TIGR01386">
    <property type="entry name" value="cztS_silS_copS"/>
    <property type="match status" value="1"/>
</dbReference>
<dbReference type="Gene3D" id="6.10.340.10">
    <property type="match status" value="1"/>
</dbReference>
<dbReference type="Gene3D" id="1.10.287.130">
    <property type="match status" value="1"/>
</dbReference>
<keyword evidence="8 14" id="KW-0547">Nucleotide-binding</keyword>
<evidence type="ECO:0000313" key="17">
    <source>
        <dbReference type="EMBL" id="MDY7220314.1"/>
    </source>
</evidence>
<keyword evidence="9 14" id="KW-0418">Kinase</keyword>
<evidence type="ECO:0000256" key="13">
    <source>
        <dbReference type="ARBA" id="ARBA00023136"/>
    </source>
</evidence>